<keyword evidence="10" id="KW-0418">Kinase</keyword>
<evidence type="ECO:0000256" key="10">
    <source>
        <dbReference type="ARBA" id="ARBA00022777"/>
    </source>
</evidence>
<dbReference type="InterPro" id="IPR032807">
    <property type="entry name" value="GNVR"/>
</dbReference>
<feature type="domain" description="Tyrosine-protein kinase G-rich" evidence="19">
    <location>
        <begin position="444"/>
        <end position="519"/>
    </location>
</feature>
<feature type="transmembrane region" description="Helical" evidence="16">
    <location>
        <begin position="501"/>
        <end position="521"/>
    </location>
</feature>
<dbReference type="HOGENOM" id="CLU_009912_6_0_10"/>
<dbReference type="Proteomes" id="UP000014151">
    <property type="component" value="Unassembled WGS sequence"/>
</dbReference>
<comment type="catalytic activity">
    <reaction evidence="15">
        <text>L-tyrosyl-[protein] + ATP = O-phospho-L-tyrosyl-[protein] + ADP + H(+)</text>
        <dbReference type="Rhea" id="RHEA:10596"/>
        <dbReference type="Rhea" id="RHEA-COMP:10136"/>
        <dbReference type="Rhea" id="RHEA-COMP:20101"/>
        <dbReference type="ChEBI" id="CHEBI:15378"/>
        <dbReference type="ChEBI" id="CHEBI:30616"/>
        <dbReference type="ChEBI" id="CHEBI:46858"/>
        <dbReference type="ChEBI" id="CHEBI:61978"/>
        <dbReference type="ChEBI" id="CHEBI:456216"/>
        <dbReference type="EC" id="2.7.10.2"/>
    </reaction>
</comment>
<gene>
    <name evidence="20" type="ORF">C800_00624</name>
</gene>
<keyword evidence="9" id="KW-0547">Nucleotide-binding</keyword>
<evidence type="ECO:0000256" key="12">
    <source>
        <dbReference type="ARBA" id="ARBA00022989"/>
    </source>
</evidence>
<evidence type="ECO:0000259" key="17">
    <source>
        <dbReference type="Pfam" id="PF02706"/>
    </source>
</evidence>
<dbReference type="NCBIfam" id="TIGR01007">
    <property type="entry name" value="eps_fam"/>
    <property type="match status" value="1"/>
</dbReference>
<keyword evidence="5" id="KW-1003">Cell membrane</keyword>
<dbReference type="RefSeq" id="WP_016270232.1">
    <property type="nucleotide sequence ID" value="NZ_KE159465.1"/>
</dbReference>
<evidence type="ECO:0000256" key="9">
    <source>
        <dbReference type="ARBA" id="ARBA00022741"/>
    </source>
</evidence>
<dbReference type="GO" id="GO:0005886">
    <property type="term" value="C:plasma membrane"/>
    <property type="evidence" value="ECO:0007669"/>
    <property type="project" value="UniProtKB-SubCell"/>
</dbReference>
<keyword evidence="13 16" id="KW-0472">Membrane</keyword>
<evidence type="ECO:0000256" key="4">
    <source>
        <dbReference type="ARBA" id="ARBA00011903"/>
    </source>
</evidence>
<protein>
    <recommendedName>
        <fullName evidence="4">non-specific protein-tyrosine kinase</fullName>
        <ecNumber evidence="4">2.7.10.2</ecNumber>
    </recommendedName>
</protein>
<dbReference type="SUPFAM" id="SSF52540">
    <property type="entry name" value="P-loop containing nucleoside triphosphate hydrolases"/>
    <property type="match status" value="1"/>
</dbReference>
<dbReference type="EMBL" id="ASSN01000005">
    <property type="protein sequence ID" value="EOS05267.1"/>
    <property type="molecule type" value="Genomic_DNA"/>
</dbReference>
<evidence type="ECO:0000256" key="1">
    <source>
        <dbReference type="ARBA" id="ARBA00004429"/>
    </source>
</evidence>
<dbReference type="GO" id="GO:0042802">
    <property type="term" value="F:identical protein binding"/>
    <property type="evidence" value="ECO:0007669"/>
    <property type="project" value="UniProtKB-ARBA"/>
</dbReference>
<evidence type="ECO:0000256" key="7">
    <source>
        <dbReference type="ARBA" id="ARBA00022679"/>
    </source>
</evidence>
<dbReference type="InterPro" id="IPR025669">
    <property type="entry name" value="AAA_dom"/>
</dbReference>
<keyword evidence="6" id="KW-0997">Cell inner membrane</keyword>
<dbReference type="AlphaFoldDB" id="R9HML6"/>
<comment type="caution">
    <text evidence="20">The sequence shown here is derived from an EMBL/GenBank/DDBJ whole genome shotgun (WGS) entry which is preliminary data.</text>
</comment>
<dbReference type="InterPro" id="IPR027417">
    <property type="entry name" value="P-loop_NTPase"/>
</dbReference>
<evidence type="ECO:0000259" key="18">
    <source>
        <dbReference type="Pfam" id="PF13614"/>
    </source>
</evidence>
<dbReference type="FunFam" id="3.40.50.300:FF:000527">
    <property type="entry name" value="Tyrosine-protein kinase etk"/>
    <property type="match status" value="1"/>
</dbReference>
<dbReference type="GO" id="GO:0005524">
    <property type="term" value="F:ATP binding"/>
    <property type="evidence" value="ECO:0007669"/>
    <property type="project" value="UniProtKB-KW"/>
</dbReference>
<feature type="domain" description="Polysaccharide chain length determinant N-terminal" evidence="17">
    <location>
        <begin position="18"/>
        <end position="112"/>
    </location>
</feature>
<dbReference type="Gene3D" id="3.40.50.300">
    <property type="entry name" value="P-loop containing nucleotide triphosphate hydrolases"/>
    <property type="match status" value="1"/>
</dbReference>
<name>R9HML6_PHOVU</name>
<keyword evidence="14" id="KW-0829">Tyrosine-protein kinase</keyword>
<dbReference type="GO" id="GO:0004715">
    <property type="term" value="F:non-membrane spanning protein tyrosine kinase activity"/>
    <property type="evidence" value="ECO:0007669"/>
    <property type="project" value="UniProtKB-EC"/>
</dbReference>
<comment type="similarity">
    <text evidence="2">Belongs to the CpsD/CapB family.</text>
</comment>
<dbReference type="EC" id="2.7.10.2" evidence="4"/>
<evidence type="ECO:0000259" key="19">
    <source>
        <dbReference type="Pfam" id="PF13807"/>
    </source>
</evidence>
<feature type="transmembrane region" description="Helical" evidence="16">
    <location>
        <begin position="31"/>
        <end position="49"/>
    </location>
</feature>
<evidence type="ECO:0000256" key="3">
    <source>
        <dbReference type="ARBA" id="ARBA00008883"/>
    </source>
</evidence>
<dbReference type="PANTHER" id="PTHR32309">
    <property type="entry name" value="TYROSINE-PROTEIN KINASE"/>
    <property type="match status" value="1"/>
</dbReference>
<dbReference type="CDD" id="cd05387">
    <property type="entry name" value="BY-kinase"/>
    <property type="match status" value="1"/>
</dbReference>
<comment type="subcellular location">
    <subcellularLocation>
        <location evidence="1">Cell inner membrane</location>
        <topology evidence="1">Multi-pass membrane protein</topology>
    </subcellularLocation>
</comment>
<dbReference type="InterPro" id="IPR050445">
    <property type="entry name" value="Bact_polysacc_biosynth/exp"/>
</dbReference>
<evidence type="ECO:0000256" key="8">
    <source>
        <dbReference type="ARBA" id="ARBA00022692"/>
    </source>
</evidence>
<evidence type="ECO:0000313" key="21">
    <source>
        <dbReference type="Proteomes" id="UP000014151"/>
    </source>
</evidence>
<organism evidence="20 21">
    <name type="scientific">Phocaeicola vulgatus dnLKV7</name>
    <dbReference type="NCBI Taxonomy" id="1235786"/>
    <lineage>
        <taxon>Bacteria</taxon>
        <taxon>Pseudomonadati</taxon>
        <taxon>Bacteroidota</taxon>
        <taxon>Bacteroidia</taxon>
        <taxon>Bacteroidales</taxon>
        <taxon>Bacteroidaceae</taxon>
        <taxon>Phocaeicola</taxon>
    </lineage>
</organism>
<evidence type="ECO:0000256" key="6">
    <source>
        <dbReference type="ARBA" id="ARBA00022519"/>
    </source>
</evidence>
<feature type="domain" description="AAA" evidence="18">
    <location>
        <begin position="588"/>
        <end position="720"/>
    </location>
</feature>
<evidence type="ECO:0000256" key="2">
    <source>
        <dbReference type="ARBA" id="ARBA00007316"/>
    </source>
</evidence>
<reference evidence="20 21" key="1">
    <citation type="submission" date="2013-04" db="EMBL/GenBank/DDBJ databases">
        <title>The Genome Sequence of Bacteroides vulgatus dnLKV7.</title>
        <authorList>
            <consortium name="The Broad Institute Genomics Platform"/>
            <consortium name="The Broad Institute Genome Sequencing Center for Infectious Disease"/>
            <person name="Earl A."/>
            <person name="Xavier R."/>
            <person name="Kuhn K."/>
            <person name="Stappenbeck T."/>
            <person name="Walker B."/>
            <person name="Young S."/>
            <person name="Zeng Q."/>
            <person name="Gargeya S."/>
            <person name="Fitzgerald M."/>
            <person name="Haas B."/>
            <person name="Abouelleil A."/>
            <person name="Allen A.W."/>
            <person name="Alvarado L."/>
            <person name="Arachchi H.M."/>
            <person name="Berlin A.M."/>
            <person name="Chapman S.B."/>
            <person name="Gainer-Dewar J."/>
            <person name="Goldberg J."/>
            <person name="Griggs A."/>
            <person name="Gujja S."/>
            <person name="Hansen M."/>
            <person name="Howarth C."/>
            <person name="Imamovic A."/>
            <person name="Ireland A."/>
            <person name="Larimer J."/>
            <person name="McCowan C."/>
            <person name="Murphy C."/>
            <person name="Pearson M."/>
            <person name="Poon T.W."/>
            <person name="Priest M."/>
            <person name="Roberts A."/>
            <person name="Saif S."/>
            <person name="Shea T."/>
            <person name="Sisk P."/>
            <person name="Sykes S."/>
            <person name="Wortman J."/>
            <person name="Nusbaum C."/>
            <person name="Birren B."/>
        </authorList>
    </citation>
    <scope>NUCLEOTIDE SEQUENCE [LARGE SCALE GENOMIC DNA]</scope>
    <source>
        <strain evidence="21">dnLKV7</strain>
    </source>
</reference>
<evidence type="ECO:0000256" key="15">
    <source>
        <dbReference type="ARBA" id="ARBA00051245"/>
    </source>
</evidence>
<dbReference type="PATRIC" id="fig|1235786.3.peg.656"/>
<evidence type="ECO:0000256" key="11">
    <source>
        <dbReference type="ARBA" id="ARBA00022840"/>
    </source>
</evidence>
<dbReference type="InterPro" id="IPR005702">
    <property type="entry name" value="Wzc-like_C"/>
</dbReference>
<proteinExistence type="inferred from homology"/>
<evidence type="ECO:0000313" key="20">
    <source>
        <dbReference type="EMBL" id="EOS05267.1"/>
    </source>
</evidence>
<evidence type="ECO:0000256" key="13">
    <source>
        <dbReference type="ARBA" id="ARBA00023136"/>
    </source>
</evidence>
<evidence type="ECO:0000256" key="14">
    <source>
        <dbReference type="ARBA" id="ARBA00023137"/>
    </source>
</evidence>
<sequence length="807" mass="90457">MKEDLYDDLYLEEKEEKTDFKAILFKYTIHWPWFVACTLLCMAGAWLYLRYTPPVYNISASVIIKDNDKNSKASSGMADLEDLGFYSSINNFDNEVEILQSRTLIKKVVEELDLYISYATKSSFHDIELYKSSPVKVWITPEEAQKLPAPARLHLTLQPGNKLNVKLRIGEEEYNKQFDKLPALLTTPSGTFSFTPKDSATVQSTQEIMATVSSPRSVANTYRGALSIEPTSKSTTIAQISVKSTHTQRGMDFINKLVEVYNRDANDDKNEVATKTAEFIDERIKIINGELGTTEQELETFKRDAGLTDLKSDAQLALSENSEYEKKRAENSTQLRLVQFLAGYANNPDHAYEVLPVNVGLTDTGLAELINRYNEMLLERKRLLRSSQENNPVVVNLDASIRAMRSNVLTTINSVQRGLAITQADLERQAGKYAGRITNAPGQERQLVSISRQQEIKAGLYLMLLQKREENAITLASTANNARMVDEALADAIPVSPKGKMIYLVALILGIALPVVVIYIIELLKYKIEGRADVEKITSLPIVGDVPLPEDKGKEESIVVHENQNDLMAETFRNVRTNVLYMMRSDEKVILVTSTTTGEGKTFIASNLAVSLALLGKKIVIVGLDIRKPSLNKAFNLSHREQGISQFLANPEHTDLMSLVQVSRINANLSILPGGPIPPNPTELVARESLPQAIDILKKHFDYIILDTAPIGMVTDTLLISRVANASIYVCRADYTHKADYTLINELSEQKKLPNLCTLINGLDMKKKKYGYYYGYGKYGKYYGYGKKYGYGYGYGTENVNKKQFQK</sequence>
<dbReference type="PANTHER" id="PTHR32309:SF13">
    <property type="entry name" value="FERRIC ENTEROBACTIN TRANSPORT PROTEIN FEPE"/>
    <property type="match status" value="1"/>
</dbReference>
<keyword evidence="7" id="KW-0808">Transferase</keyword>
<dbReference type="Pfam" id="PF13614">
    <property type="entry name" value="AAA_31"/>
    <property type="match status" value="1"/>
</dbReference>
<accession>R9HML6</accession>
<dbReference type="Pfam" id="PF02706">
    <property type="entry name" value="Wzz"/>
    <property type="match status" value="1"/>
</dbReference>
<dbReference type="Pfam" id="PF13807">
    <property type="entry name" value="GNVR"/>
    <property type="match status" value="1"/>
</dbReference>
<dbReference type="InterPro" id="IPR003856">
    <property type="entry name" value="LPS_length_determ_N"/>
</dbReference>
<keyword evidence="12 16" id="KW-1133">Transmembrane helix</keyword>
<evidence type="ECO:0000256" key="5">
    <source>
        <dbReference type="ARBA" id="ARBA00022475"/>
    </source>
</evidence>
<comment type="similarity">
    <text evidence="3">Belongs to the etk/wzc family.</text>
</comment>
<keyword evidence="8 16" id="KW-0812">Transmembrane</keyword>
<keyword evidence="11" id="KW-0067">ATP-binding</keyword>
<evidence type="ECO:0000256" key="16">
    <source>
        <dbReference type="SAM" id="Phobius"/>
    </source>
</evidence>